<evidence type="ECO:0000313" key="1">
    <source>
        <dbReference type="EMBL" id="MST51984.1"/>
    </source>
</evidence>
<keyword evidence="2" id="KW-1185">Reference proteome</keyword>
<organism evidence="1 2">
    <name type="scientific">Hornefia butyriciproducens</name>
    <dbReference type="NCBI Taxonomy" id="2652293"/>
    <lineage>
        <taxon>Bacteria</taxon>
        <taxon>Bacillati</taxon>
        <taxon>Bacillota</taxon>
        <taxon>Clostridia</taxon>
        <taxon>Peptostreptococcales</taxon>
        <taxon>Anaerovoracaceae</taxon>
        <taxon>Hornefia</taxon>
    </lineage>
</organism>
<proteinExistence type="predicted"/>
<dbReference type="EMBL" id="VUMZ01000005">
    <property type="protein sequence ID" value="MST51984.1"/>
    <property type="molecule type" value="Genomic_DNA"/>
</dbReference>
<dbReference type="GeneID" id="303114994"/>
<dbReference type="Proteomes" id="UP000474676">
    <property type="component" value="Unassembled WGS sequence"/>
</dbReference>
<gene>
    <name evidence="1" type="ORF">FYJ64_06605</name>
</gene>
<dbReference type="RefSeq" id="WP_154574428.1">
    <property type="nucleotide sequence ID" value="NZ_VUMZ01000005.1"/>
</dbReference>
<evidence type="ECO:0000313" key="2">
    <source>
        <dbReference type="Proteomes" id="UP000474676"/>
    </source>
</evidence>
<protein>
    <submittedName>
        <fullName evidence="1">Uncharacterized protein</fullName>
    </submittedName>
</protein>
<dbReference type="AlphaFoldDB" id="A0A6L5Y5A6"/>
<comment type="caution">
    <text evidence="1">The sequence shown here is derived from an EMBL/GenBank/DDBJ whole genome shotgun (WGS) entry which is preliminary data.</text>
</comment>
<sequence length="424" mass="46744">MKQEKDHEAGGHTDLAERRRLKMRQTVCLLLALLLTAGTLPASVLAYSDPREQAHGISYIQTPSGRYLIWSDQYGRKSANGSWTHDIYALPVTKAGLRNPEANKQTLVSAHEAQEPASASVAGDGSVFLTFEDGNATTYRGHDYTLAQRYAIFSSSLRPEVPYNPQKTTVKWGGHSGHSASTKKHHIVFYSEGWVDGGADHGLGTGDDVWVSSFSANGRGKRTTKVSVGKKHRDWWPMIAASESKAFLVWQRYVPRARDAQLCCAVYDPATGRKGRTRILKRRTAYYCYQVQYAAPIKRFVLTLTDRKGKGACYLFDSKGNVTARKTGLPGFVREASPAVINGSASVRLCYPRAKGGAAYLRVTGNSVRYLGVRTRGRYIDTGKSARTWSIRGTAGFYDRTARTVCFATLGKTRLRVAVFPAAL</sequence>
<accession>A0A6L5Y5A6</accession>
<name>A0A6L5Y5A6_9FIRM</name>
<reference evidence="1 2" key="1">
    <citation type="submission" date="2019-08" db="EMBL/GenBank/DDBJ databases">
        <title>In-depth cultivation of the pig gut microbiome towards novel bacterial diversity and tailored functional studies.</title>
        <authorList>
            <person name="Wylensek D."/>
            <person name="Hitch T.C.A."/>
            <person name="Clavel T."/>
        </authorList>
    </citation>
    <scope>NUCLEOTIDE SEQUENCE [LARGE SCALE GENOMIC DNA]</scope>
    <source>
        <strain evidence="1 2">WCA-MUC-591-APC-3H</strain>
    </source>
</reference>